<evidence type="ECO:0008006" key="4">
    <source>
        <dbReference type="Google" id="ProtNLM"/>
    </source>
</evidence>
<dbReference type="InterPro" id="IPR025293">
    <property type="entry name" value="YfiR/HmsC-like"/>
</dbReference>
<gene>
    <name evidence="2" type="ORF">CJU94_31300</name>
</gene>
<dbReference type="Pfam" id="PF13689">
    <property type="entry name" value="DUF4154"/>
    <property type="match status" value="1"/>
</dbReference>
<reference evidence="2 3" key="1">
    <citation type="submission" date="2017-08" db="EMBL/GenBank/DDBJ databases">
        <title>Identification and genetic characteristics of simultaneous BTEX- and naphthalene-degrading Paraburkholderia sp. BN5 isolated from petroleum-contaminated soil.</title>
        <authorList>
            <person name="Lee Y."/>
            <person name="Jeon C.O."/>
        </authorList>
    </citation>
    <scope>NUCLEOTIDE SEQUENCE [LARGE SCALE GENOMIC DNA]</scope>
    <source>
        <strain evidence="2 3">BN5</strain>
    </source>
</reference>
<sequence>MRIRRDPATRRRSSRSKAVPSSSKWCTDSSMRFNRTLRASAMLGSVCLAIIAGPSNAQVDEAMLSAAYIYNFIQFTTWPPGGLSDSKLVVCANGDSAPGAALAGLNGKTVSGRTWTSASLSRGDDPSGCNVIFLEEGKPVSRQTREMLGSDRSVLVITTSALDAQGTVIRLYTEGNHLRFDINNREAARRHLSLSSKLLQLARTVL</sequence>
<evidence type="ECO:0000313" key="3">
    <source>
        <dbReference type="Proteomes" id="UP000215158"/>
    </source>
</evidence>
<dbReference type="Proteomes" id="UP000215158">
    <property type="component" value="Chromosome 2"/>
</dbReference>
<evidence type="ECO:0000313" key="2">
    <source>
        <dbReference type="EMBL" id="ASW02548.1"/>
    </source>
</evidence>
<proteinExistence type="predicted"/>
<feature type="region of interest" description="Disordered" evidence="1">
    <location>
        <begin position="1"/>
        <end position="23"/>
    </location>
</feature>
<organism evidence="2 3">
    <name type="scientific">Paraburkholderia aromaticivorans</name>
    <dbReference type="NCBI Taxonomy" id="2026199"/>
    <lineage>
        <taxon>Bacteria</taxon>
        <taxon>Pseudomonadati</taxon>
        <taxon>Pseudomonadota</taxon>
        <taxon>Betaproteobacteria</taxon>
        <taxon>Burkholderiales</taxon>
        <taxon>Burkholderiaceae</taxon>
        <taxon>Paraburkholderia</taxon>
    </lineage>
</organism>
<name>A0A248VU51_9BURK</name>
<keyword evidence="3" id="KW-1185">Reference proteome</keyword>
<protein>
    <recommendedName>
        <fullName evidence="4">DUF4154 domain-containing protein</fullName>
    </recommendedName>
</protein>
<evidence type="ECO:0000256" key="1">
    <source>
        <dbReference type="SAM" id="MobiDB-lite"/>
    </source>
</evidence>
<dbReference type="KEGG" id="parb:CJU94_31300"/>
<accession>A0A248VU51</accession>
<dbReference type="AlphaFoldDB" id="A0A248VU51"/>
<dbReference type="EMBL" id="CP022990">
    <property type="protein sequence ID" value="ASW02548.1"/>
    <property type="molecule type" value="Genomic_DNA"/>
</dbReference>